<name>A0A0F9AB91_9ZZZZ</name>
<gene>
    <name evidence="2" type="ORF">LCGC14_2592340</name>
</gene>
<feature type="compositionally biased region" description="Basic and acidic residues" evidence="1">
    <location>
        <begin position="110"/>
        <end position="128"/>
    </location>
</feature>
<reference evidence="2" key="1">
    <citation type="journal article" date="2015" name="Nature">
        <title>Complex archaea that bridge the gap between prokaryotes and eukaryotes.</title>
        <authorList>
            <person name="Spang A."/>
            <person name="Saw J.H."/>
            <person name="Jorgensen S.L."/>
            <person name="Zaremba-Niedzwiedzka K."/>
            <person name="Martijn J."/>
            <person name="Lind A.E."/>
            <person name="van Eijk R."/>
            <person name="Schleper C."/>
            <person name="Guy L."/>
            <person name="Ettema T.J."/>
        </authorList>
    </citation>
    <scope>NUCLEOTIDE SEQUENCE</scope>
</reference>
<comment type="caution">
    <text evidence="2">The sequence shown here is derived from an EMBL/GenBank/DDBJ whole genome shotgun (WGS) entry which is preliminary data.</text>
</comment>
<feature type="non-terminal residue" evidence="2">
    <location>
        <position position="1"/>
    </location>
</feature>
<sequence length="128" mass="13868">HPDDTNRCPLAPAPEPGVDTPIAPLNFDPRNTRPPAPESLVGWVNEWNDGYMNSATAILKLAEAIDALTVEAKSKARVHDAALNFAARDRHEQAKRIETLEAATSSARSAAHEEDHLNELADARDAAQ</sequence>
<organism evidence="2">
    <name type="scientific">marine sediment metagenome</name>
    <dbReference type="NCBI Taxonomy" id="412755"/>
    <lineage>
        <taxon>unclassified sequences</taxon>
        <taxon>metagenomes</taxon>
        <taxon>ecological metagenomes</taxon>
    </lineage>
</organism>
<dbReference type="AlphaFoldDB" id="A0A0F9AB91"/>
<accession>A0A0F9AB91</accession>
<feature type="region of interest" description="Disordered" evidence="1">
    <location>
        <begin position="1"/>
        <end position="37"/>
    </location>
</feature>
<evidence type="ECO:0000313" key="2">
    <source>
        <dbReference type="EMBL" id="KKL06804.1"/>
    </source>
</evidence>
<feature type="region of interest" description="Disordered" evidence="1">
    <location>
        <begin position="102"/>
        <end position="128"/>
    </location>
</feature>
<protein>
    <submittedName>
        <fullName evidence="2">Uncharacterized protein</fullName>
    </submittedName>
</protein>
<evidence type="ECO:0000256" key="1">
    <source>
        <dbReference type="SAM" id="MobiDB-lite"/>
    </source>
</evidence>
<proteinExistence type="predicted"/>
<dbReference type="EMBL" id="LAZR01043551">
    <property type="protein sequence ID" value="KKL06804.1"/>
    <property type="molecule type" value="Genomic_DNA"/>
</dbReference>